<dbReference type="EMBL" id="JARJCM010000008">
    <property type="protein sequence ID" value="KAJ7044013.1"/>
    <property type="molecule type" value="Genomic_DNA"/>
</dbReference>
<evidence type="ECO:0000256" key="1">
    <source>
        <dbReference type="SAM" id="MobiDB-lite"/>
    </source>
</evidence>
<protein>
    <submittedName>
        <fullName evidence="2">Uncharacterized protein</fullName>
    </submittedName>
</protein>
<dbReference type="Proteomes" id="UP001218188">
    <property type="component" value="Unassembled WGS sequence"/>
</dbReference>
<accession>A0AAD6TGW0</accession>
<gene>
    <name evidence="2" type="ORF">C8F04DRAFT_1175074</name>
</gene>
<comment type="caution">
    <text evidence="2">The sequence shown here is derived from an EMBL/GenBank/DDBJ whole genome shotgun (WGS) entry which is preliminary data.</text>
</comment>
<dbReference type="AlphaFoldDB" id="A0AAD6TGW0"/>
<proteinExistence type="predicted"/>
<feature type="region of interest" description="Disordered" evidence="1">
    <location>
        <begin position="44"/>
        <end position="70"/>
    </location>
</feature>
<feature type="compositionally biased region" description="Low complexity" evidence="1">
    <location>
        <begin position="58"/>
        <end position="70"/>
    </location>
</feature>
<organism evidence="2 3">
    <name type="scientific">Mycena alexandri</name>
    <dbReference type="NCBI Taxonomy" id="1745969"/>
    <lineage>
        <taxon>Eukaryota</taxon>
        <taxon>Fungi</taxon>
        <taxon>Dikarya</taxon>
        <taxon>Basidiomycota</taxon>
        <taxon>Agaricomycotina</taxon>
        <taxon>Agaricomycetes</taxon>
        <taxon>Agaricomycetidae</taxon>
        <taxon>Agaricales</taxon>
        <taxon>Marasmiineae</taxon>
        <taxon>Mycenaceae</taxon>
        <taxon>Mycena</taxon>
    </lineage>
</organism>
<evidence type="ECO:0000313" key="2">
    <source>
        <dbReference type="EMBL" id="KAJ7044013.1"/>
    </source>
</evidence>
<reference evidence="2" key="1">
    <citation type="submission" date="2023-03" db="EMBL/GenBank/DDBJ databases">
        <title>Massive genome expansion in bonnet fungi (Mycena s.s.) driven by repeated elements and novel gene families across ecological guilds.</title>
        <authorList>
            <consortium name="Lawrence Berkeley National Laboratory"/>
            <person name="Harder C.B."/>
            <person name="Miyauchi S."/>
            <person name="Viragh M."/>
            <person name="Kuo A."/>
            <person name="Thoen E."/>
            <person name="Andreopoulos B."/>
            <person name="Lu D."/>
            <person name="Skrede I."/>
            <person name="Drula E."/>
            <person name="Henrissat B."/>
            <person name="Morin E."/>
            <person name="Kohler A."/>
            <person name="Barry K."/>
            <person name="LaButti K."/>
            <person name="Morin E."/>
            <person name="Salamov A."/>
            <person name="Lipzen A."/>
            <person name="Mereny Z."/>
            <person name="Hegedus B."/>
            <person name="Baldrian P."/>
            <person name="Stursova M."/>
            <person name="Weitz H."/>
            <person name="Taylor A."/>
            <person name="Grigoriev I.V."/>
            <person name="Nagy L.G."/>
            <person name="Martin F."/>
            <person name="Kauserud H."/>
        </authorList>
    </citation>
    <scope>NUCLEOTIDE SEQUENCE</scope>
    <source>
        <strain evidence="2">CBHHK200</strain>
    </source>
</reference>
<name>A0AAD6TGW0_9AGAR</name>
<sequence>MPGWVGRRPYPSGWPWVQPSILVSTAEDERYWANYWLDTELGEDDDSSDDYLPPEGFSSDSDASSYDSAHSMVDSVSDDAISDSEVAYITAGVLLAVSTSCFLTEVPARRCVVNSRDLPGGLDNQKVTFLMIDPESGFAPPEWQSCVGSVRTCVANFTI</sequence>
<keyword evidence="3" id="KW-1185">Reference proteome</keyword>
<evidence type="ECO:0000313" key="3">
    <source>
        <dbReference type="Proteomes" id="UP001218188"/>
    </source>
</evidence>